<dbReference type="EMBL" id="LR134363">
    <property type="protein sequence ID" value="VEG74115.1"/>
    <property type="molecule type" value="Genomic_DNA"/>
</dbReference>
<keyword evidence="3" id="KW-1185">Reference proteome</keyword>
<sequence length="293" mass="29563">MVAAAAGIALAPICLLLIGLAFSAHETGLVLRSALLLVVVVLLAAPAAVLFATRSSVGFLASGLTALTAQLIILMAPAHAASAPVAWAHGLISTGAVLLVAGLWCGASWGMRLARRGGQAQGRQAFRLTREDKEIGLTPAPPPSRRRDHLLSLPWLLAALAGTGILLPRAYYLAVSPGMQPGVRIYLAIAASLILLVAATASIGRSTLGARIAGPLLVVVALPALLGDGVPGSGMLGWLLPYGPGAVVVIASGLIVMVAGWGGHLARRQGRSAALAQLRAGQSRVSGPTGAGD</sequence>
<keyword evidence="1" id="KW-0812">Transmembrane</keyword>
<feature type="transmembrane region" description="Helical" evidence="1">
    <location>
        <begin position="33"/>
        <end position="52"/>
    </location>
</feature>
<name>A0A448KB19_9ACTO</name>
<evidence type="ECO:0000313" key="3">
    <source>
        <dbReference type="Proteomes" id="UP000276899"/>
    </source>
</evidence>
<organism evidence="2 3">
    <name type="scientific">Actinomyces slackii</name>
    <dbReference type="NCBI Taxonomy" id="52774"/>
    <lineage>
        <taxon>Bacteria</taxon>
        <taxon>Bacillati</taxon>
        <taxon>Actinomycetota</taxon>
        <taxon>Actinomycetes</taxon>
        <taxon>Actinomycetales</taxon>
        <taxon>Actinomycetaceae</taxon>
        <taxon>Actinomyces</taxon>
    </lineage>
</organism>
<feature type="transmembrane region" description="Helical" evidence="1">
    <location>
        <begin position="183"/>
        <end position="201"/>
    </location>
</feature>
<feature type="transmembrane region" description="Helical" evidence="1">
    <location>
        <begin position="59"/>
        <end position="80"/>
    </location>
</feature>
<evidence type="ECO:0000313" key="2">
    <source>
        <dbReference type="EMBL" id="VEG74115.1"/>
    </source>
</evidence>
<dbReference type="AlphaFoldDB" id="A0A448KB19"/>
<accession>A0A448KB19</accession>
<dbReference type="STRING" id="1278298.GCA_000428685_00258"/>
<keyword evidence="1" id="KW-0472">Membrane</keyword>
<protein>
    <submittedName>
        <fullName evidence="2">Uncharacterized protein</fullName>
    </submittedName>
</protein>
<gene>
    <name evidence="2" type="ORF">NCTC11923_00735</name>
</gene>
<feature type="transmembrane region" description="Helical" evidence="1">
    <location>
        <begin position="238"/>
        <end position="261"/>
    </location>
</feature>
<dbReference type="KEGG" id="asla:NCTC11923_00735"/>
<evidence type="ECO:0000256" key="1">
    <source>
        <dbReference type="SAM" id="Phobius"/>
    </source>
</evidence>
<reference evidence="2 3" key="1">
    <citation type="submission" date="2018-12" db="EMBL/GenBank/DDBJ databases">
        <authorList>
            <consortium name="Pathogen Informatics"/>
        </authorList>
    </citation>
    <scope>NUCLEOTIDE SEQUENCE [LARGE SCALE GENOMIC DNA]</scope>
    <source>
        <strain evidence="2 3">NCTC11923</strain>
    </source>
</reference>
<keyword evidence="1" id="KW-1133">Transmembrane helix</keyword>
<feature type="transmembrane region" description="Helical" evidence="1">
    <location>
        <begin position="86"/>
        <end position="107"/>
    </location>
</feature>
<proteinExistence type="predicted"/>
<dbReference type="Proteomes" id="UP000276899">
    <property type="component" value="Chromosome"/>
</dbReference>
<feature type="transmembrane region" description="Helical" evidence="1">
    <location>
        <begin position="150"/>
        <end position="171"/>
    </location>
</feature>